<protein>
    <submittedName>
        <fullName evidence="1">Uncharacterized protein</fullName>
    </submittedName>
</protein>
<organism evidence="1 2">
    <name type="scientific">Tulasnella calospora MUT 4182</name>
    <dbReference type="NCBI Taxonomy" id="1051891"/>
    <lineage>
        <taxon>Eukaryota</taxon>
        <taxon>Fungi</taxon>
        <taxon>Dikarya</taxon>
        <taxon>Basidiomycota</taxon>
        <taxon>Agaricomycotina</taxon>
        <taxon>Agaricomycetes</taxon>
        <taxon>Cantharellales</taxon>
        <taxon>Tulasnellaceae</taxon>
        <taxon>Tulasnella</taxon>
    </lineage>
</organism>
<proteinExistence type="predicted"/>
<dbReference type="EMBL" id="KN822942">
    <property type="protein sequence ID" value="KIO34661.1"/>
    <property type="molecule type" value="Genomic_DNA"/>
</dbReference>
<evidence type="ECO:0000313" key="1">
    <source>
        <dbReference type="EMBL" id="KIO34661.1"/>
    </source>
</evidence>
<dbReference type="Proteomes" id="UP000054248">
    <property type="component" value="Unassembled WGS sequence"/>
</dbReference>
<sequence length="337" mass="37507">MPGEKRGRPSMVQVLWVEASSLHPLPHFTPEPGSMHVAFGATIGGGHPKLKKKAVAIRQDRMIRKLINDGVEEGAVLELAEKQPTAEFFGRCAEVAPFLSAFNGGNTEVEGSSRRVYGLCMSTAVLDRPEIQALRPFDTLGKIQEVQRTSLWPACVCCCSMVRKENLDYWQLKMDSQGIPCFESVLDPTAEKIYEDMPCIPAGRFKIGFLDKEFSTSSSTRSNSNPLVCVGHSLRQPWHWEHLRPSEYAPGVPTLLPNDPNRTSLVCPELLLPIPKLNIPSSSPSATTCHILWLILNLKLFNIQYLSNGHSAVTRCRRQISSRWLPVAAFHPKTPIE</sequence>
<dbReference type="AlphaFoldDB" id="A0A0C3QX89"/>
<accession>A0A0C3QX89</accession>
<keyword evidence="2" id="KW-1185">Reference proteome</keyword>
<dbReference type="HOGENOM" id="CLU_824371_0_0_1"/>
<gene>
    <name evidence="1" type="ORF">M407DRAFT_16629</name>
</gene>
<reference evidence="2" key="2">
    <citation type="submission" date="2015-01" db="EMBL/GenBank/DDBJ databases">
        <title>Evolutionary Origins and Diversification of the Mycorrhizal Mutualists.</title>
        <authorList>
            <consortium name="DOE Joint Genome Institute"/>
            <consortium name="Mycorrhizal Genomics Consortium"/>
            <person name="Kohler A."/>
            <person name="Kuo A."/>
            <person name="Nagy L.G."/>
            <person name="Floudas D."/>
            <person name="Copeland A."/>
            <person name="Barry K.W."/>
            <person name="Cichocki N."/>
            <person name="Veneault-Fourrey C."/>
            <person name="LaButti K."/>
            <person name="Lindquist E.A."/>
            <person name="Lipzen A."/>
            <person name="Lundell T."/>
            <person name="Morin E."/>
            <person name="Murat C."/>
            <person name="Riley R."/>
            <person name="Ohm R."/>
            <person name="Sun H."/>
            <person name="Tunlid A."/>
            <person name="Henrissat B."/>
            <person name="Grigoriev I.V."/>
            <person name="Hibbett D.S."/>
            <person name="Martin F."/>
        </authorList>
    </citation>
    <scope>NUCLEOTIDE SEQUENCE [LARGE SCALE GENOMIC DNA]</scope>
    <source>
        <strain evidence="2">MUT 4182</strain>
    </source>
</reference>
<dbReference type="OrthoDB" id="10478786at2759"/>
<name>A0A0C3QX89_9AGAM</name>
<evidence type="ECO:0000313" key="2">
    <source>
        <dbReference type="Proteomes" id="UP000054248"/>
    </source>
</evidence>
<reference evidence="1 2" key="1">
    <citation type="submission" date="2014-04" db="EMBL/GenBank/DDBJ databases">
        <authorList>
            <consortium name="DOE Joint Genome Institute"/>
            <person name="Kuo A."/>
            <person name="Girlanda M."/>
            <person name="Perotto S."/>
            <person name="Kohler A."/>
            <person name="Nagy L.G."/>
            <person name="Floudas D."/>
            <person name="Copeland A."/>
            <person name="Barry K.W."/>
            <person name="Cichocki N."/>
            <person name="Veneault-Fourrey C."/>
            <person name="LaButti K."/>
            <person name="Lindquist E.A."/>
            <person name="Lipzen A."/>
            <person name="Lundell T."/>
            <person name="Morin E."/>
            <person name="Murat C."/>
            <person name="Sun H."/>
            <person name="Tunlid A."/>
            <person name="Henrissat B."/>
            <person name="Grigoriev I.V."/>
            <person name="Hibbett D.S."/>
            <person name="Martin F."/>
            <person name="Nordberg H.P."/>
            <person name="Cantor M.N."/>
            <person name="Hua S.X."/>
        </authorList>
    </citation>
    <scope>NUCLEOTIDE SEQUENCE [LARGE SCALE GENOMIC DNA]</scope>
    <source>
        <strain evidence="1 2">MUT 4182</strain>
    </source>
</reference>